<reference evidence="1" key="2">
    <citation type="journal article" date="2015" name="Fish Shellfish Immunol.">
        <title>Early steps in the European eel (Anguilla anguilla)-Vibrio vulnificus interaction in the gills: Role of the RtxA13 toxin.</title>
        <authorList>
            <person name="Callol A."/>
            <person name="Pajuelo D."/>
            <person name="Ebbesson L."/>
            <person name="Teles M."/>
            <person name="MacKenzie S."/>
            <person name="Amaro C."/>
        </authorList>
    </citation>
    <scope>NUCLEOTIDE SEQUENCE</scope>
</reference>
<dbReference type="EMBL" id="GBXM01101970">
    <property type="protein sequence ID" value="JAH06607.1"/>
    <property type="molecule type" value="Transcribed_RNA"/>
</dbReference>
<name>A0A0E9PQN3_ANGAN</name>
<proteinExistence type="predicted"/>
<evidence type="ECO:0000313" key="1">
    <source>
        <dbReference type="EMBL" id="JAH06607.1"/>
    </source>
</evidence>
<reference evidence="1" key="1">
    <citation type="submission" date="2014-11" db="EMBL/GenBank/DDBJ databases">
        <authorList>
            <person name="Amaro Gonzalez C."/>
        </authorList>
    </citation>
    <scope>NUCLEOTIDE SEQUENCE</scope>
</reference>
<dbReference type="AlphaFoldDB" id="A0A0E9PQN3"/>
<organism evidence="1">
    <name type="scientific">Anguilla anguilla</name>
    <name type="common">European freshwater eel</name>
    <name type="synonym">Muraena anguilla</name>
    <dbReference type="NCBI Taxonomy" id="7936"/>
    <lineage>
        <taxon>Eukaryota</taxon>
        <taxon>Metazoa</taxon>
        <taxon>Chordata</taxon>
        <taxon>Craniata</taxon>
        <taxon>Vertebrata</taxon>
        <taxon>Euteleostomi</taxon>
        <taxon>Actinopterygii</taxon>
        <taxon>Neopterygii</taxon>
        <taxon>Teleostei</taxon>
        <taxon>Anguilliformes</taxon>
        <taxon>Anguillidae</taxon>
        <taxon>Anguilla</taxon>
    </lineage>
</organism>
<protein>
    <submittedName>
        <fullName evidence="1">Uncharacterized protein</fullName>
    </submittedName>
</protein>
<accession>A0A0E9PQN3</accession>
<sequence length="32" mass="3835">MIGETQGVLTNTLFFKMQIHWQQIHNILNHEI</sequence>